<keyword evidence="2" id="KW-1133">Transmembrane helix</keyword>
<evidence type="ECO:0000256" key="1">
    <source>
        <dbReference type="SAM" id="MobiDB-lite"/>
    </source>
</evidence>
<protein>
    <submittedName>
        <fullName evidence="3">Uncharacterized protein</fullName>
    </submittedName>
</protein>
<evidence type="ECO:0000313" key="4">
    <source>
        <dbReference type="Proteomes" id="UP000474758"/>
    </source>
</evidence>
<organism evidence="3 4">
    <name type="scientific">Paragemmobacter kunshanensis</name>
    <dbReference type="NCBI Taxonomy" id="2583234"/>
    <lineage>
        <taxon>Bacteria</taxon>
        <taxon>Pseudomonadati</taxon>
        <taxon>Pseudomonadota</taxon>
        <taxon>Alphaproteobacteria</taxon>
        <taxon>Rhodobacterales</taxon>
        <taxon>Paracoccaceae</taxon>
        <taxon>Paragemmobacter</taxon>
    </lineage>
</organism>
<comment type="caution">
    <text evidence="3">The sequence shown here is derived from an EMBL/GenBank/DDBJ whole genome shotgun (WGS) entry which is preliminary data.</text>
</comment>
<dbReference type="RefSeq" id="WP_165048859.1">
    <property type="nucleotide sequence ID" value="NZ_JAALFE010000006.1"/>
</dbReference>
<evidence type="ECO:0000313" key="3">
    <source>
        <dbReference type="EMBL" id="NGQ90905.1"/>
    </source>
</evidence>
<dbReference type="Proteomes" id="UP000474758">
    <property type="component" value="Unassembled WGS sequence"/>
</dbReference>
<feature type="transmembrane region" description="Helical" evidence="2">
    <location>
        <begin position="293"/>
        <end position="315"/>
    </location>
</feature>
<name>A0A6M1U3Y8_9RHOB</name>
<feature type="compositionally biased region" description="Low complexity" evidence="1">
    <location>
        <begin position="62"/>
        <end position="92"/>
    </location>
</feature>
<keyword evidence="4" id="KW-1185">Reference proteome</keyword>
<feature type="region of interest" description="Disordered" evidence="1">
    <location>
        <begin position="50"/>
        <end position="92"/>
    </location>
</feature>
<accession>A0A6M1U3Y8</accession>
<sequence length="316" mass="33752">MLDSDASFSLVPEFHTIRRAPTKGLARSSDLPFCAESFAACTDAASFVPVPRDPAPGHPTAEEPAALAPTPAETPLTGQAPEDTDTTTPDARAITPRRPLRFTPARDGGDHAPVTLPVLNLFANVFDDDSLHGPGIDPRLQRGRDRARACLAAHQADLPPEARNLWHDMDIDDAAEPAAPETGFTVTETECPATASHPRRRIVRHLTPRSVRSTPPQAPAELDPLQEQLHLIRDALYAEDPAGAEAPPQPHRAAALWQALVAVFLPFFTLLAPRAAALRDRLAPPRALLLPPLAPRAVAGCAMLAMIGLSLSSAIL</sequence>
<dbReference type="EMBL" id="JAALFE010000006">
    <property type="protein sequence ID" value="NGQ90905.1"/>
    <property type="molecule type" value="Genomic_DNA"/>
</dbReference>
<keyword evidence="2" id="KW-0472">Membrane</keyword>
<feature type="transmembrane region" description="Helical" evidence="2">
    <location>
        <begin position="255"/>
        <end position="272"/>
    </location>
</feature>
<keyword evidence="2" id="KW-0812">Transmembrane</keyword>
<gene>
    <name evidence="3" type="ORF">G5V65_08340</name>
</gene>
<evidence type="ECO:0000256" key="2">
    <source>
        <dbReference type="SAM" id="Phobius"/>
    </source>
</evidence>
<proteinExistence type="predicted"/>
<dbReference type="AlphaFoldDB" id="A0A6M1U3Y8"/>
<reference evidence="3 4" key="1">
    <citation type="submission" date="2020-02" db="EMBL/GenBank/DDBJ databases">
        <title>Rhodobacter translucens sp. nov., a novel bacterium isolated from activated sludge.</title>
        <authorList>
            <person name="Liu J."/>
        </authorList>
    </citation>
    <scope>NUCLEOTIDE SEQUENCE [LARGE SCALE GENOMIC DNA]</scope>
    <source>
        <strain evidence="3 4">HX-7-19</strain>
    </source>
</reference>